<protein>
    <recommendedName>
        <fullName evidence="3 9">NADH-ubiquinone oxidoreductase chain 3</fullName>
        <ecNumber evidence="9">7.1.1.2</ecNumber>
    </recommendedName>
</protein>
<keyword evidence="6 9" id="KW-1133">Transmembrane helix</keyword>
<organism evidence="10">
    <name type="scientific">Friesea gretae</name>
    <dbReference type="NCBI Taxonomy" id="2779679"/>
    <lineage>
        <taxon>Eukaryota</taxon>
        <taxon>Metazoa</taxon>
        <taxon>Ecdysozoa</taxon>
        <taxon>Arthropoda</taxon>
        <taxon>Hexapoda</taxon>
        <taxon>Collembola</taxon>
        <taxon>Poduromorpha</taxon>
        <taxon>Poduroidea</taxon>
        <taxon>Neanuridae</taxon>
        <taxon>Frieseinae</taxon>
        <taxon>Friesea</taxon>
    </lineage>
</organism>
<evidence type="ECO:0000313" key="10">
    <source>
        <dbReference type="EMBL" id="QSL98426.1"/>
    </source>
</evidence>
<feature type="transmembrane region" description="Helical" evidence="9">
    <location>
        <begin position="86"/>
        <end position="106"/>
    </location>
</feature>
<evidence type="ECO:0000256" key="8">
    <source>
        <dbReference type="ARBA" id="ARBA00049551"/>
    </source>
</evidence>
<evidence type="ECO:0000256" key="3">
    <source>
        <dbReference type="ARBA" id="ARBA00021007"/>
    </source>
</evidence>
<dbReference type="GeneID" id="67791370"/>
<comment type="function">
    <text evidence="9">Core subunit of the mitochondrial membrane respiratory chain NADH dehydrogenase (Complex I) which catalyzes electron transfer from NADH through the respiratory chain, using ubiquinone as an electron acceptor. Essential for the catalytic activity of complex I.</text>
</comment>
<keyword evidence="9" id="KW-0520">NAD</keyword>
<evidence type="ECO:0000256" key="4">
    <source>
        <dbReference type="ARBA" id="ARBA00022448"/>
    </source>
</evidence>
<dbReference type="EMBL" id="MT644085">
    <property type="protein sequence ID" value="QSL98426.1"/>
    <property type="molecule type" value="Genomic_DNA"/>
</dbReference>
<dbReference type="GO" id="GO:0030964">
    <property type="term" value="C:NADH dehydrogenase complex"/>
    <property type="evidence" value="ECO:0007669"/>
    <property type="project" value="TreeGrafter"/>
</dbReference>
<reference evidence="10" key="1">
    <citation type="journal article" date="2020" name="Diversity (Basel)">
        <title>Molecular Comparison among Three Antarctic Endemic Springtail Species and Description of the Mitochondrial Genome of Friesea gretae (Hexapoda, Collembola).</title>
        <authorList>
            <person name="Carapelli A."/>
            <person name="Cucini C."/>
            <person name="Fanciulli P.P."/>
            <person name="Frati F."/>
            <person name="Convey P."/>
            <person name="Nardi F."/>
        </authorList>
    </citation>
    <scope>NUCLEOTIDE SEQUENCE</scope>
</reference>
<keyword evidence="9" id="KW-0249">Electron transport</keyword>
<keyword evidence="5 9" id="KW-0812">Transmembrane</keyword>
<keyword evidence="7 9" id="KW-0472">Membrane</keyword>
<keyword evidence="9" id="KW-0679">Respiratory chain</keyword>
<feature type="transmembrane region" description="Helical" evidence="9">
    <location>
        <begin position="55"/>
        <end position="80"/>
    </location>
</feature>
<comment type="catalytic activity">
    <reaction evidence="8 9">
        <text>a ubiquinone + NADH + 5 H(+)(in) = a ubiquinol + NAD(+) + 4 H(+)(out)</text>
        <dbReference type="Rhea" id="RHEA:29091"/>
        <dbReference type="Rhea" id="RHEA-COMP:9565"/>
        <dbReference type="Rhea" id="RHEA-COMP:9566"/>
        <dbReference type="ChEBI" id="CHEBI:15378"/>
        <dbReference type="ChEBI" id="CHEBI:16389"/>
        <dbReference type="ChEBI" id="CHEBI:17976"/>
        <dbReference type="ChEBI" id="CHEBI:57540"/>
        <dbReference type="ChEBI" id="CHEBI:57945"/>
        <dbReference type="EC" id="7.1.1.2"/>
    </reaction>
</comment>
<evidence type="ECO:0000256" key="2">
    <source>
        <dbReference type="ARBA" id="ARBA00008472"/>
    </source>
</evidence>
<sequence>MLWLIFLISFLLPPMLMIINSILYKKYSSSREKPSPFECGFDPKLLTRNSFSLKFYLIAVIFLIFDIEISLVLPIPLILFFSNQNYLIILITFFMVILLMGLFYEWKEGALNWLK</sequence>
<dbReference type="CTD" id="4537"/>
<comment type="subcellular location">
    <subcellularLocation>
        <location evidence="1">Membrane</location>
    </subcellularLocation>
    <subcellularLocation>
        <location evidence="9">Mitochondrion membrane</location>
        <topology evidence="9">Multi-pass membrane protein</topology>
    </subcellularLocation>
</comment>
<gene>
    <name evidence="10" type="primary">ND3</name>
</gene>
<name>A0A899IKJ0_9HEXA</name>
<evidence type="ECO:0000256" key="5">
    <source>
        <dbReference type="ARBA" id="ARBA00022692"/>
    </source>
</evidence>
<dbReference type="GO" id="GO:0008137">
    <property type="term" value="F:NADH dehydrogenase (ubiquinone) activity"/>
    <property type="evidence" value="ECO:0007669"/>
    <property type="project" value="UniProtKB-UniRule"/>
</dbReference>
<keyword evidence="9" id="KW-0830">Ubiquinone</keyword>
<dbReference type="InterPro" id="IPR000440">
    <property type="entry name" value="NADH_UbQ/plastoQ_OxRdtase_su3"/>
</dbReference>
<dbReference type="PANTHER" id="PTHR11058">
    <property type="entry name" value="NADH-UBIQUINONE OXIDOREDUCTASE CHAIN 3"/>
    <property type="match status" value="1"/>
</dbReference>
<evidence type="ECO:0000256" key="7">
    <source>
        <dbReference type="ARBA" id="ARBA00023136"/>
    </source>
</evidence>
<evidence type="ECO:0000256" key="1">
    <source>
        <dbReference type="ARBA" id="ARBA00004370"/>
    </source>
</evidence>
<keyword evidence="9 10" id="KW-0496">Mitochondrion</keyword>
<feature type="transmembrane region" description="Helical" evidence="9">
    <location>
        <begin position="6"/>
        <end position="24"/>
    </location>
</feature>
<dbReference type="GO" id="GO:0031966">
    <property type="term" value="C:mitochondrial membrane"/>
    <property type="evidence" value="ECO:0007669"/>
    <property type="project" value="UniProtKB-SubCell"/>
</dbReference>
<proteinExistence type="inferred from homology"/>
<dbReference type="Pfam" id="PF00507">
    <property type="entry name" value="Oxidored_q4"/>
    <property type="match status" value="1"/>
</dbReference>
<geneLocation type="mitochondrion" evidence="10"/>
<keyword evidence="9" id="KW-1278">Translocase</keyword>
<comment type="similarity">
    <text evidence="2 9">Belongs to the complex I subunit 3 family.</text>
</comment>
<accession>A0A899IKJ0</accession>
<keyword evidence="4 9" id="KW-0813">Transport</keyword>
<dbReference type="RefSeq" id="YP_010175308.1">
    <property type="nucleotide sequence ID" value="NC_057969.1"/>
</dbReference>
<evidence type="ECO:0000256" key="9">
    <source>
        <dbReference type="RuleBase" id="RU003640"/>
    </source>
</evidence>
<dbReference type="Gene3D" id="1.20.58.1610">
    <property type="entry name" value="NADH:ubiquinone/plastoquinone oxidoreductase, chain 3"/>
    <property type="match status" value="1"/>
</dbReference>
<dbReference type="PANTHER" id="PTHR11058:SF9">
    <property type="entry name" value="NADH-UBIQUINONE OXIDOREDUCTASE CHAIN 3"/>
    <property type="match status" value="1"/>
</dbReference>
<dbReference type="AlphaFoldDB" id="A0A899IKJ0"/>
<dbReference type="EC" id="7.1.1.2" evidence="9"/>
<evidence type="ECO:0000256" key="6">
    <source>
        <dbReference type="ARBA" id="ARBA00022989"/>
    </source>
</evidence>
<dbReference type="InterPro" id="IPR038430">
    <property type="entry name" value="NDAH_ubi_oxred_su3_sf"/>
</dbReference>